<organism evidence="9 10">
    <name type="scientific">Candidatus Synechococcus spongiarum</name>
    <dbReference type="NCBI Taxonomy" id="431041"/>
    <lineage>
        <taxon>Bacteria</taxon>
        <taxon>Bacillati</taxon>
        <taxon>Cyanobacteriota</taxon>
        <taxon>Cyanophyceae</taxon>
        <taxon>Synechococcales</taxon>
        <taxon>Synechococcaceae</taxon>
        <taxon>Synechococcus</taxon>
    </lineage>
</organism>
<evidence type="ECO:0000256" key="4">
    <source>
        <dbReference type="ARBA" id="ARBA00022452"/>
    </source>
</evidence>
<dbReference type="AlphaFoldDB" id="A0A161KJI9"/>
<evidence type="ECO:0000313" key="9">
    <source>
        <dbReference type="EMBL" id="CZB13210.1"/>
    </source>
</evidence>
<dbReference type="GO" id="GO:0009279">
    <property type="term" value="C:cell outer membrane"/>
    <property type="evidence" value="ECO:0007669"/>
    <property type="project" value="UniProtKB-SubCell"/>
</dbReference>
<dbReference type="Proteomes" id="UP000182631">
    <property type="component" value="Unassembled WGS sequence"/>
</dbReference>
<accession>A0A161KJI9</accession>
<protein>
    <submittedName>
        <fullName evidence="9">Outer membrane protein</fullName>
    </submittedName>
</protein>
<feature type="chain" id="PRO_5007824519" evidence="8">
    <location>
        <begin position="37"/>
        <end position="485"/>
    </location>
</feature>
<sequence>MPFPLVRHVFQQSGQWASRFLVGALLASAQPLAAVAAEPLPAPLADLAAAEPLAEPQLLEDMADPRLQPLSLEEAQQLAGANHPVLQAAALEVESLQARLEASLSAWKPQVSLRSSVGLPALALEYQYSPEASYPRGELETNLNLEATWLWRDPQRDARIAAERHDLDQVKLQRQLLHRDVRLQVAESYIELQRAAAEVDLRLAAVDAAQATLKISQARHGAGVAARLDVLQAQAQLTGDEALLASAKAQQTIARRRLARVLNLPQEVVPTARDANGRQGRWTATLGESLAAAFTSREELQQFLAAIQEREEQAKEALAALQPTLSLFVTGSWYQASGNVLSDTSPMESQFRGRISTSLGLRFAMPLSDGGTAQASARRWRLAARRQEYLLADARNTFQQQVERAFHTVHAQEDTLELRARQVTTQQEILNLATARYEAGVGTQQDLIDQQKALTRAAVDHAQAVLDYNLSLAQLHRYTGLPIQP</sequence>
<dbReference type="PANTHER" id="PTHR30026:SF20">
    <property type="entry name" value="OUTER MEMBRANE PROTEIN TOLC"/>
    <property type="match status" value="1"/>
</dbReference>
<evidence type="ECO:0000256" key="7">
    <source>
        <dbReference type="ARBA" id="ARBA00023237"/>
    </source>
</evidence>
<dbReference type="GO" id="GO:0015562">
    <property type="term" value="F:efflux transmembrane transporter activity"/>
    <property type="evidence" value="ECO:0007669"/>
    <property type="project" value="InterPro"/>
</dbReference>
<dbReference type="OrthoDB" id="501974at2"/>
<evidence type="ECO:0000256" key="6">
    <source>
        <dbReference type="ARBA" id="ARBA00023136"/>
    </source>
</evidence>
<evidence type="ECO:0000256" key="1">
    <source>
        <dbReference type="ARBA" id="ARBA00004442"/>
    </source>
</evidence>
<dbReference type="GO" id="GO:1990281">
    <property type="term" value="C:efflux pump complex"/>
    <property type="evidence" value="ECO:0007669"/>
    <property type="project" value="TreeGrafter"/>
</dbReference>
<name>A0A161KJI9_9SYNE</name>
<dbReference type="RefSeq" id="WP_074456914.1">
    <property type="nucleotide sequence ID" value="NZ_FITM01000033.1"/>
</dbReference>
<evidence type="ECO:0000256" key="8">
    <source>
        <dbReference type="SAM" id="SignalP"/>
    </source>
</evidence>
<dbReference type="PANTHER" id="PTHR30026">
    <property type="entry name" value="OUTER MEMBRANE PROTEIN TOLC"/>
    <property type="match status" value="1"/>
</dbReference>
<dbReference type="Gene3D" id="1.20.1600.10">
    <property type="entry name" value="Outer membrane efflux proteins (OEP)"/>
    <property type="match status" value="1"/>
</dbReference>
<keyword evidence="6" id="KW-0472">Membrane</keyword>
<keyword evidence="4" id="KW-1134">Transmembrane beta strand</keyword>
<dbReference type="Pfam" id="PF02321">
    <property type="entry name" value="OEP"/>
    <property type="match status" value="2"/>
</dbReference>
<reference evidence="10" key="1">
    <citation type="submission" date="2016-02" db="EMBL/GenBank/DDBJ databases">
        <authorList>
            <person name="liu f."/>
        </authorList>
    </citation>
    <scope>NUCLEOTIDE SEQUENCE [LARGE SCALE GENOMIC DNA]</scope>
</reference>
<evidence type="ECO:0000313" key="10">
    <source>
        <dbReference type="Proteomes" id="UP000182631"/>
    </source>
</evidence>
<keyword evidence="5" id="KW-0812">Transmembrane</keyword>
<evidence type="ECO:0000256" key="5">
    <source>
        <dbReference type="ARBA" id="ARBA00022692"/>
    </source>
</evidence>
<dbReference type="InterPro" id="IPR051906">
    <property type="entry name" value="TolC-like"/>
</dbReference>
<feature type="signal peptide" evidence="8">
    <location>
        <begin position="1"/>
        <end position="36"/>
    </location>
</feature>
<dbReference type="EMBL" id="FITM01000033">
    <property type="protein sequence ID" value="CZB13210.1"/>
    <property type="molecule type" value="Genomic_DNA"/>
</dbReference>
<keyword evidence="3" id="KW-0813">Transport</keyword>
<comment type="similarity">
    <text evidence="2">Belongs to the outer membrane factor (OMF) (TC 1.B.17) family.</text>
</comment>
<keyword evidence="7" id="KW-0998">Cell outer membrane</keyword>
<gene>
    <name evidence="9" type="ORF">FLM9_307</name>
</gene>
<keyword evidence="8" id="KW-0732">Signal</keyword>
<evidence type="ECO:0000256" key="3">
    <source>
        <dbReference type="ARBA" id="ARBA00022448"/>
    </source>
</evidence>
<proteinExistence type="inferred from homology"/>
<evidence type="ECO:0000256" key="2">
    <source>
        <dbReference type="ARBA" id="ARBA00007613"/>
    </source>
</evidence>
<dbReference type="GO" id="GO:0015288">
    <property type="term" value="F:porin activity"/>
    <property type="evidence" value="ECO:0007669"/>
    <property type="project" value="TreeGrafter"/>
</dbReference>
<comment type="subcellular location">
    <subcellularLocation>
        <location evidence="1">Cell outer membrane</location>
    </subcellularLocation>
</comment>
<keyword evidence="10" id="KW-1185">Reference proteome</keyword>
<dbReference type="SUPFAM" id="SSF56954">
    <property type="entry name" value="Outer membrane efflux proteins (OEP)"/>
    <property type="match status" value="1"/>
</dbReference>
<dbReference type="InterPro" id="IPR003423">
    <property type="entry name" value="OMP_efflux"/>
</dbReference>